<accession>A0A1P9WUY9</accession>
<reference evidence="2 3" key="1">
    <citation type="submission" date="2016-01" db="EMBL/GenBank/DDBJ databases">
        <authorList>
            <person name="Oliw E.H."/>
        </authorList>
    </citation>
    <scope>NUCLEOTIDE SEQUENCE [LARGE SCALE GENOMIC DNA]</scope>
    <source>
        <strain evidence="2 3">DY10</strain>
    </source>
</reference>
<dbReference type="STRING" id="1178516.AWR27_07625"/>
<dbReference type="Proteomes" id="UP000187941">
    <property type="component" value="Chromosome"/>
</dbReference>
<keyword evidence="3" id="KW-1185">Reference proteome</keyword>
<keyword evidence="2" id="KW-0808">Transferase</keyword>
<proteinExistence type="predicted"/>
<name>A0A1P9WUY9_9BACT</name>
<dbReference type="AlphaFoldDB" id="A0A1P9WUY9"/>
<dbReference type="EMBL" id="CP014263">
    <property type="protein sequence ID" value="AQG79205.1"/>
    <property type="molecule type" value="Genomic_DNA"/>
</dbReference>
<dbReference type="KEGG" id="smon:AWR27_07625"/>
<evidence type="ECO:0000313" key="2">
    <source>
        <dbReference type="EMBL" id="AQG79205.1"/>
    </source>
</evidence>
<dbReference type="Gene3D" id="3.40.630.30">
    <property type="match status" value="1"/>
</dbReference>
<dbReference type="CDD" id="cd04301">
    <property type="entry name" value="NAT_SF"/>
    <property type="match status" value="1"/>
</dbReference>
<dbReference type="OrthoDB" id="9793389at2"/>
<sequence length="103" mass="11628">MNLTDATVTDNRHHHRFELKLDGKLSIIQYQPVDDETLALLHTEVDPSLEGQGVGSHLVNGVLEYADRNGLKIVPLCPFVSAYLKRHPDWQRVVSTAYSVDDF</sequence>
<dbReference type="Pfam" id="PF14542">
    <property type="entry name" value="Acetyltransf_CG"/>
    <property type="match status" value="1"/>
</dbReference>
<dbReference type="InterPro" id="IPR016181">
    <property type="entry name" value="Acyl_CoA_acyltransferase"/>
</dbReference>
<dbReference type="PANTHER" id="PTHR31435">
    <property type="entry name" value="PROTEIN NATD1"/>
    <property type="match status" value="1"/>
</dbReference>
<evidence type="ECO:0000259" key="1">
    <source>
        <dbReference type="PROSITE" id="PS51729"/>
    </source>
</evidence>
<dbReference type="PROSITE" id="PS51729">
    <property type="entry name" value="GNAT_YJDJ"/>
    <property type="match status" value="1"/>
</dbReference>
<feature type="domain" description="N-acetyltransferase" evidence="1">
    <location>
        <begin position="9"/>
        <end position="95"/>
    </location>
</feature>
<organism evidence="2 3">
    <name type="scientific">Spirosoma montaniterrae</name>
    <dbReference type="NCBI Taxonomy" id="1178516"/>
    <lineage>
        <taxon>Bacteria</taxon>
        <taxon>Pseudomonadati</taxon>
        <taxon>Bacteroidota</taxon>
        <taxon>Cytophagia</taxon>
        <taxon>Cytophagales</taxon>
        <taxon>Cytophagaceae</taxon>
        <taxon>Spirosoma</taxon>
    </lineage>
</organism>
<dbReference type="PANTHER" id="PTHR31435:SF10">
    <property type="entry name" value="BSR4717 PROTEIN"/>
    <property type="match status" value="1"/>
</dbReference>
<dbReference type="InterPro" id="IPR045057">
    <property type="entry name" value="Gcn5-rel_NAT"/>
</dbReference>
<dbReference type="SUPFAM" id="SSF55729">
    <property type="entry name" value="Acyl-CoA N-acyltransferases (Nat)"/>
    <property type="match status" value="1"/>
</dbReference>
<protein>
    <submittedName>
        <fullName evidence="2">Acetyltransferase</fullName>
    </submittedName>
</protein>
<gene>
    <name evidence="2" type="ORF">AWR27_07625</name>
</gene>
<dbReference type="GO" id="GO:0016740">
    <property type="term" value="F:transferase activity"/>
    <property type="evidence" value="ECO:0007669"/>
    <property type="project" value="UniProtKB-KW"/>
</dbReference>
<evidence type="ECO:0000313" key="3">
    <source>
        <dbReference type="Proteomes" id="UP000187941"/>
    </source>
</evidence>
<dbReference type="RefSeq" id="WP_077130646.1">
    <property type="nucleotide sequence ID" value="NZ_CP014263.1"/>
</dbReference>
<dbReference type="InterPro" id="IPR031165">
    <property type="entry name" value="GNAT_YJDJ"/>
</dbReference>